<dbReference type="KEGG" id="ngf:FRF71_09095"/>
<feature type="region of interest" description="Disordered" evidence="1">
    <location>
        <begin position="1"/>
        <end position="37"/>
    </location>
</feature>
<dbReference type="Proteomes" id="UP000321172">
    <property type="component" value="Chromosome"/>
</dbReference>
<accession>A0A5B8S512</accession>
<keyword evidence="3" id="KW-1185">Reference proteome</keyword>
<dbReference type="AlphaFoldDB" id="A0A5B8S512"/>
<name>A0A5B8S512_9SPHN</name>
<evidence type="ECO:0000313" key="2">
    <source>
        <dbReference type="EMBL" id="QEA16274.1"/>
    </source>
</evidence>
<sequence>MNTRASPPPQRIRRTIDEVDQVFGDSPPPSFPKRKRLTSSGSEVDLFVHQSRWKWLDADRMLIRQRQYSAKLVDGGKHVGSFRMNEYHIDEYVDSEELFDHFDQISASLAELAAVLGGYWDNLFEITELGTVLELERAWVAPTDASRERFQAACGALLKLAPKRALLLLKAYPLEYEGKVTAENAISQARRQRALIRLYRRSIGAEPLPAPAGEEGWMYLIPERLRTELRQPTPTGY</sequence>
<gene>
    <name evidence="2" type="ORF">FRF71_09095</name>
</gene>
<evidence type="ECO:0000313" key="3">
    <source>
        <dbReference type="Proteomes" id="UP000321172"/>
    </source>
</evidence>
<dbReference type="RefSeq" id="WP_147090355.1">
    <property type="nucleotide sequence ID" value="NZ_BAABJD010000006.1"/>
</dbReference>
<organism evidence="2 3">
    <name type="scientific">Novosphingobium ginsenosidimutans</name>
    <dbReference type="NCBI Taxonomy" id="1176536"/>
    <lineage>
        <taxon>Bacteria</taxon>
        <taxon>Pseudomonadati</taxon>
        <taxon>Pseudomonadota</taxon>
        <taxon>Alphaproteobacteria</taxon>
        <taxon>Sphingomonadales</taxon>
        <taxon>Sphingomonadaceae</taxon>
        <taxon>Novosphingobium</taxon>
    </lineage>
</organism>
<dbReference type="OrthoDB" id="7432479at2"/>
<protein>
    <submittedName>
        <fullName evidence="2">Uncharacterized protein</fullName>
    </submittedName>
</protein>
<reference evidence="2 3" key="1">
    <citation type="journal article" date="2013" name="J. Microbiol. Biotechnol.">
        <title>Novosphingobium ginsenosidimutans sp. nov., with the ability to convert ginsenoside.</title>
        <authorList>
            <person name="Kim J.K."/>
            <person name="He D."/>
            <person name="Liu Q.M."/>
            <person name="Park H.Y."/>
            <person name="Jung M.S."/>
            <person name="Yoon M.H."/>
            <person name="Kim S.C."/>
            <person name="Im W.T."/>
        </authorList>
    </citation>
    <scope>NUCLEOTIDE SEQUENCE [LARGE SCALE GENOMIC DNA]</scope>
    <source>
        <strain evidence="2 3">FW-6</strain>
    </source>
</reference>
<evidence type="ECO:0000256" key="1">
    <source>
        <dbReference type="SAM" id="MobiDB-lite"/>
    </source>
</evidence>
<proteinExistence type="predicted"/>
<dbReference type="EMBL" id="CP042345">
    <property type="protein sequence ID" value="QEA16274.1"/>
    <property type="molecule type" value="Genomic_DNA"/>
</dbReference>
<feature type="compositionally biased region" description="Pro residues" evidence="1">
    <location>
        <begin position="1"/>
        <end position="10"/>
    </location>
</feature>